<name>A0ABP7L0A2_9GAMM</name>
<dbReference type="EMBL" id="BAABDG010000002">
    <property type="protein sequence ID" value="GAA3889448.1"/>
    <property type="molecule type" value="Genomic_DNA"/>
</dbReference>
<reference evidence="3" key="1">
    <citation type="journal article" date="2019" name="Int. J. Syst. Evol. Microbiol.">
        <title>The Global Catalogue of Microorganisms (GCM) 10K type strain sequencing project: providing services to taxonomists for standard genome sequencing and annotation.</title>
        <authorList>
            <consortium name="The Broad Institute Genomics Platform"/>
            <consortium name="The Broad Institute Genome Sequencing Center for Infectious Disease"/>
            <person name="Wu L."/>
            <person name="Ma J."/>
        </authorList>
    </citation>
    <scope>NUCLEOTIDE SEQUENCE [LARGE SCALE GENOMIC DNA]</scope>
    <source>
        <strain evidence="3">JCM 17201</strain>
    </source>
</reference>
<sequence>MLFVSLKTISMKFIFKQSLFLLLSVLIVALAVVALFLDIHWLHNDVKELSITEVSQELILAVIIGINVFQTVRGRERTRISVLIAGFFGCMLIREMDFLFDAIAFGSWVWFALAVAAVSLFLGLKKPAEAVNQLAVFMRHPAYGMMFSGLLCILIFSRLFGMHILWQQLLQDEYIRVVKNAVEEGSELFGYLLCLMSTCWYLATNRKTDRCG</sequence>
<gene>
    <name evidence="2" type="ORF">GCM10022405_13620</name>
</gene>
<feature type="transmembrane region" description="Helical" evidence="1">
    <location>
        <begin position="186"/>
        <end position="203"/>
    </location>
</feature>
<keyword evidence="3" id="KW-1185">Reference proteome</keyword>
<feature type="transmembrane region" description="Helical" evidence="1">
    <location>
        <begin position="102"/>
        <end position="124"/>
    </location>
</feature>
<organism evidence="2 3">
    <name type="scientific">Gibbsiella dentisursi</name>
    <dbReference type="NCBI Taxonomy" id="796890"/>
    <lineage>
        <taxon>Bacteria</taxon>
        <taxon>Pseudomonadati</taxon>
        <taxon>Pseudomonadota</taxon>
        <taxon>Gammaproteobacteria</taxon>
        <taxon>Enterobacterales</taxon>
        <taxon>Yersiniaceae</taxon>
        <taxon>Gibbsiella</taxon>
    </lineage>
</organism>
<keyword evidence="1" id="KW-0472">Membrane</keyword>
<keyword evidence="1" id="KW-1133">Transmembrane helix</keyword>
<evidence type="ECO:0000313" key="3">
    <source>
        <dbReference type="Proteomes" id="UP001499994"/>
    </source>
</evidence>
<evidence type="ECO:0000313" key="2">
    <source>
        <dbReference type="EMBL" id="GAA3889448.1"/>
    </source>
</evidence>
<feature type="transmembrane region" description="Helical" evidence="1">
    <location>
        <begin position="145"/>
        <end position="166"/>
    </location>
</feature>
<proteinExistence type="predicted"/>
<protein>
    <recommendedName>
        <fullName evidence="4">Transporter</fullName>
    </recommendedName>
</protein>
<dbReference type="Proteomes" id="UP001499994">
    <property type="component" value="Unassembled WGS sequence"/>
</dbReference>
<evidence type="ECO:0008006" key="4">
    <source>
        <dbReference type="Google" id="ProtNLM"/>
    </source>
</evidence>
<keyword evidence="1" id="KW-0812">Transmembrane</keyword>
<feature type="transmembrane region" description="Helical" evidence="1">
    <location>
        <begin position="20"/>
        <end position="42"/>
    </location>
</feature>
<evidence type="ECO:0000256" key="1">
    <source>
        <dbReference type="SAM" id="Phobius"/>
    </source>
</evidence>
<comment type="caution">
    <text evidence="2">The sequence shown here is derived from an EMBL/GenBank/DDBJ whole genome shotgun (WGS) entry which is preliminary data.</text>
</comment>
<accession>A0ABP7L0A2</accession>